<dbReference type="PANTHER" id="PTHR45815">
    <property type="entry name" value="PROTEIN DISULFIDE-ISOMERASE A6"/>
    <property type="match status" value="1"/>
</dbReference>
<dbReference type="InterPro" id="IPR013766">
    <property type="entry name" value="Thioredoxin_domain"/>
</dbReference>
<dbReference type="GO" id="GO:0005788">
    <property type="term" value="C:endoplasmic reticulum lumen"/>
    <property type="evidence" value="ECO:0007669"/>
    <property type="project" value="TreeGrafter"/>
</dbReference>
<evidence type="ECO:0000313" key="5">
    <source>
        <dbReference type="EMBL" id="CAL4773084.1"/>
    </source>
</evidence>
<dbReference type="GO" id="GO:0034976">
    <property type="term" value="P:response to endoplasmic reticulum stress"/>
    <property type="evidence" value="ECO:0007669"/>
    <property type="project" value="TreeGrafter"/>
</dbReference>
<feature type="signal peptide" evidence="2">
    <location>
        <begin position="1"/>
        <end position="28"/>
    </location>
</feature>
<evidence type="ECO:0000256" key="1">
    <source>
        <dbReference type="SAM" id="Phobius"/>
    </source>
</evidence>
<dbReference type="EMBL" id="CAMXCT030001017">
    <property type="protein sequence ID" value="CAL4773084.1"/>
    <property type="molecule type" value="Genomic_DNA"/>
</dbReference>
<reference evidence="5 6" key="2">
    <citation type="submission" date="2024-05" db="EMBL/GenBank/DDBJ databases">
        <authorList>
            <person name="Chen Y."/>
            <person name="Shah S."/>
            <person name="Dougan E. K."/>
            <person name="Thang M."/>
            <person name="Chan C."/>
        </authorList>
    </citation>
    <scope>NUCLEOTIDE SEQUENCE [LARGE SCALE GENOMIC DNA]</scope>
</reference>
<dbReference type="SUPFAM" id="SSF52833">
    <property type="entry name" value="Thioredoxin-like"/>
    <property type="match status" value="1"/>
</dbReference>
<organism evidence="4">
    <name type="scientific">Cladocopium goreaui</name>
    <dbReference type="NCBI Taxonomy" id="2562237"/>
    <lineage>
        <taxon>Eukaryota</taxon>
        <taxon>Sar</taxon>
        <taxon>Alveolata</taxon>
        <taxon>Dinophyceae</taxon>
        <taxon>Suessiales</taxon>
        <taxon>Symbiodiniaceae</taxon>
        <taxon>Cladocopium</taxon>
    </lineage>
</organism>
<dbReference type="Gene3D" id="3.40.30.10">
    <property type="entry name" value="Glutaredoxin"/>
    <property type="match status" value="1"/>
</dbReference>
<keyword evidence="1" id="KW-0812">Transmembrane</keyword>
<dbReference type="PROSITE" id="PS00194">
    <property type="entry name" value="THIOREDOXIN_1"/>
    <property type="match status" value="1"/>
</dbReference>
<evidence type="ECO:0000313" key="6">
    <source>
        <dbReference type="Proteomes" id="UP001152797"/>
    </source>
</evidence>
<dbReference type="InterPro" id="IPR036249">
    <property type="entry name" value="Thioredoxin-like_sf"/>
</dbReference>
<keyword evidence="6" id="KW-1185">Reference proteome</keyword>
<feature type="domain" description="Thioredoxin" evidence="3">
    <location>
        <begin position="10"/>
        <end position="135"/>
    </location>
</feature>
<evidence type="ECO:0000259" key="3">
    <source>
        <dbReference type="PROSITE" id="PS51352"/>
    </source>
</evidence>
<accession>A0A9P1C5A4</accession>
<dbReference type="OrthoDB" id="2121326at2759"/>
<protein>
    <submittedName>
        <fullName evidence="5">Protein disulfide-isomerase A4-like protein</fullName>
    </submittedName>
</protein>
<keyword evidence="1" id="KW-0472">Membrane</keyword>
<sequence>MGHPRNGNWGSWGVRLFQLAALVVPVNGAVIEASNASFVDLLAENEVVITMFYRSWCGHCKRLKPEYHRAAERLAATKSKVLLVQTQDDALFKQYEIKMVPSLWVFANGKQLYQHYAWEFDDVYDFAWSFDALHLPVGFIYRHYLRLRSLYRFGLKAALKAMKLRADHPLQLYLPHVLAPALVGSVLVIVAPIALLLYESAKKARKAEDKEKKS</sequence>
<dbReference type="AlphaFoldDB" id="A0A9P1C5A4"/>
<reference evidence="4" key="1">
    <citation type="submission" date="2022-10" db="EMBL/GenBank/DDBJ databases">
        <authorList>
            <person name="Chen Y."/>
            <person name="Dougan E. K."/>
            <person name="Chan C."/>
            <person name="Rhodes N."/>
            <person name="Thang M."/>
        </authorList>
    </citation>
    <scope>NUCLEOTIDE SEQUENCE</scope>
</reference>
<comment type="caution">
    <text evidence="4">The sequence shown here is derived from an EMBL/GenBank/DDBJ whole genome shotgun (WGS) entry which is preliminary data.</text>
</comment>
<dbReference type="Proteomes" id="UP001152797">
    <property type="component" value="Unassembled WGS sequence"/>
</dbReference>
<dbReference type="CDD" id="cd02961">
    <property type="entry name" value="PDI_a_family"/>
    <property type="match status" value="1"/>
</dbReference>
<feature type="transmembrane region" description="Helical" evidence="1">
    <location>
        <begin position="177"/>
        <end position="198"/>
    </location>
</feature>
<dbReference type="Pfam" id="PF00085">
    <property type="entry name" value="Thioredoxin"/>
    <property type="match status" value="1"/>
</dbReference>
<dbReference type="InterPro" id="IPR017937">
    <property type="entry name" value="Thioredoxin_CS"/>
</dbReference>
<keyword evidence="2" id="KW-0732">Signal</keyword>
<dbReference type="GO" id="GO:0015035">
    <property type="term" value="F:protein-disulfide reductase activity"/>
    <property type="evidence" value="ECO:0007669"/>
    <property type="project" value="TreeGrafter"/>
</dbReference>
<dbReference type="PROSITE" id="PS51352">
    <property type="entry name" value="THIOREDOXIN_2"/>
    <property type="match status" value="1"/>
</dbReference>
<feature type="chain" id="PRO_5043270084" evidence="2">
    <location>
        <begin position="29"/>
        <end position="214"/>
    </location>
</feature>
<evidence type="ECO:0000313" key="4">
    <source>
        <dbReference type="EMBL" id="CAI3985772.1"/>
    </source>
</evidence>
<evidence type="ECO:0000256" key="2">
    <source>
        <dbReference type="SAM" id="SignalP"/>
    </source>
</evidence>
<gene>
    <name evidence="4" type="ORF">C1SCF055_LOCUS13188</name>
</gene>
<keyword evidence="1" id="KW-1133">Transmembrane helix</keyword>
<proteinExistence type="predicted"/>
<dbReference type="EMBL" id="CAMXCT020001017">
    <property type="protein sequence ID" value="CAL1139147.1"/>
    <property type="molecule type" value="Genomic_DNA"/>
</dbReference>
<name>A0A9P1C5A4_9DINO</name>
<dbReference type="EMBL" id="CAMXCT010001017">
    <property type="protein sequence ID" value="CAI3985772.1"/>
    <property type="molecule type" value="Genomic_DNA"/>
</dbReference>
<dbReference type="PANTHER" id="PTHR45815:SF3">
    <property type="entry name" value="PROTEIN DISULFIDE-ISOMERASE A6"/>
    <property type="match status" value="1"/>
</dbReference>